<evidence type="ECO:0000313" key="1">
    <source>
        <dbReference type="EMBL" id="GBN88639.1"/>
    </source>
</evidence>
<protein>
    <submittedName>
        <fullName evidence="2">Uncharacterized protein</fullName>
    </submittedName>
</protein>
<name>A0A4Y2SL53_ARAVE</name>
<keyword evidence="3" id="KW-1185">Reference proteome</keyword>
<dbReference type="AlphaFoldDB" id="A0A4Y2SL53"/>
<dbReference type="Proteomes" id="UP000499080">
    <property type="component" value="Unassembled WGS sequence"/>
</dbReference>
<evidence type="ECO:0000313" key="2">
    <source>
        <dbReference type="EMBL" id="GBN88641.1"/>
    </source>
</evidence>
<dbReference type="EMBL" id="BGPR01022390">
    <property type="protein sequence ID" value="GBN88641.1"/>
    <property type="molecule type" value="Genomic_DNA"/>
</dbReference>
<dbReference type="EMBL" id="BGPR01022388">
    <property type="protein sequence ID" value="GBN88639.1"/>
    <property type="molecule type" value="Genomic_DNA"/>
</dbReference>
<accession>A0A4Y2SL53</accession>
<comment type="caution">
    <text evidence="2">The sequence shown here is derived from an EMBL/GenBank/DDBJ whole genome shotgun (WGS) entry which is preliminary data.</text>
</comment>
<reference evidence="2 3" key="1">
    <citation type="journal article" date="2019" name="Sci. Rep.">
        <title>Orb-weaving spider Araneus ventricosus genome elucidates the spidroin gene catalogue.</title>
        <authorList>
            <person name="Kono N."/>
            <person name="Nakamura H."/>
            <person name="Ohtoshi R."/>
            <person name="Moran D.A.P."/>
            <person name="Shinohara A."/>
            <person name="Yoshida Y."/>
            <person name="Fujiwara M."/>
            <person name="Mori M."/>
            <person name="Tomita M."/>
            <person name="Arakawa K."/>
        </authorList>
    </citation>
    <scope>NUCLEOTIDE SEQUENCE [LARGE SCALE GENOMIC DNA]</scope>
</reference>
<gene>
    <name evidence="2" type="ORF">AVEN_66661_1</name>
    <name evidence="1" type="ORF">AVEN_96788_1</name>
</gene>
<evidence type="ECO:0000313" key="3">
    <source>
        <dbReference type="Proteomes" id="UP000499080"/>
    </source>
</evidence>
<organism evidence="2 3">
    <name type="scientific">Araneus ventricosus</name>
    <name type="common">Orbweaver spider</name>
    <name type="synonym">Epeira ventricosa</name>
    <dbReference type="NCBI Taxonomy" id="182803"/>
    <lineage>
        <taxon>Eukaryota</taxon>
        <taxon>Metazoa</taxon>
        <taxon>Ecdysozoa</taxon>
        <taxon>Arthropoda</taxon>
        <taxon>Chelicerata</taxon>
        <taxon>Arachnida</taxon>
        <taxon>Araneae</taxon>
        <taxon>Araneomorphae</taxon>
        <taxon>Entelegynae</taxon>
        <taxon>Araneoidea</taxon>
        <taxon>Araneidae</taxon>
        <taxon>Araneus</taxon>
    </lineage>
</organism>
<proteinExistence type="predicted"/>
<sequence>MAETGIGHKSIAWWKEVTPLADVIEFLANLHELGGPCSWENEDLNCGGGEKRKLIFDRRSPLDRIPIIGSYFQCWIFGSVFKGTGYLATSCIAARSIVKKLYASV</sequence>